<dbReference type="RefSeq" id="WP_124986938.1">
    <property type="nucleotide sequence ID" value="NZ_CP034160.1"/>
</dbReference>
<keyword evidence="1" id="KW-0472">Membrane</keyword>
<evidence type="ECO:0000313" key="2">
    <source>
        <dbReference type="EMBL" id="AZI56156.1"/>
    </source>
</evidence>
<proteinExistence type="predicted"/>
<protein>
    <submittedName>
        <fullName evidence="2">Uncharacterized protein</fullName>
    </submittedName>
</protein>
<keyword evidence="1" id="KW-1133">Transmembrane helix</keyword>
<dbReference type="AlphaFoldDB" id="A0A3G8ZQ64"/>
<dbReference type="Proteomes" id="UP000272316">
    <property type="component" value="Chromosome"/>
</dbReference>
<evidence type="ECO:0000313" key="3">
    <source>
        <dbReference type="Proteomes" id="UP000272316"/>
    </source>
</evidence>
<dbReference type="KEGG" id="eva:EIB75_13210"/>
<gene>
    <name evidence="2" type="ORF">EIB75_13210</name>
</gene>
<dbReference type="EMBL" id="CP034160">
    <property type="protein sequence ID" value="AZI56156.1"/>
    <property type="molecule type" value="Genomic_DNA"/>
</dbReference>
<sequence>MINYFVLLLEYFLTRGKGILSNVIICVIISFVFYKMGSEKSIAIETSKTAVDLLGILLGFTISLFAIILSVDNEIINKAKLKSLDVKFYKEKFTVYDRLITNIAFVIFLFSLLLIYNFLFPVIFESILKTYLIFYVLDVAIIIFSILELLACILNYYLLITSKSQNQNK</sequence>
<accession>A0A3G8ZQ64</accession>
<feature type="transmembrane region" description="Helical" evidence="1">
    <location>
        <begin position="99"/>
        <end position="120"/>
    </location>
</feature>
<name>A0A3G8ZQ64_9FLAO</name>
<reference evidence="3" key="1">
    <citation type="submission" date="2018-11" db="EMBL/GenBank/DDBJ databases">
        <title>Proposal to divide the Flavobacteriaceae and reorganize its genera based on Amino Acid Identity values calculated from whole genome sequences.</title>
        <authorList>
            <person name="Nicholson A.C."/>
            <person name="Gulvik C.A."/>
            <person name="Whitney A.M."/>
            <person name="Sheth M."/>
            <person name="Batra D."/>
            <person name="Pryor J."/>
            <person name="Bernardet J.-F."/>
            <person name="Hugo C."/>
            <person name="Kampfer P."/>
            <person name="Newman J.D."/>
            <person name="McQuiston J.R."/>
        </authorList>
    </citation>
    <scope>NUCLEOTIDE SEQUENCE [LARGE SCALE GENOMIC DNA]</scope>
    <source>
        <strain evidence="3">H6466</strain>
    </source>
</reference>
<feature type="transmembrane region" description="Helical" evidence="1">
    <location>
        <begin position="53"/>
        <end position="71"/>
    </location>
</feature>
<organism evidence="2 3">
    <name type="scientific">Epilithonimonas vandammei</name>
    <dbReference type="NCBI Taxonomy" id="2487072"/>
    <lineage>
        <taxon>Bacteria</taxon>
        <taxon>Pseudomonadati</taxon>
        <taxon>Bacteroidota</taxon>
        <taxon>Flavobacteriia</taxon>
        <taxon>Flavobacteriales</taxon>
        <taxon>Weeksellaceae</taxon>
        <taxon>Chryseobacterium group</taxon>
        <taxon>Epilithonimonas</taxon>
    </lineage>
</organism>
<feature type="transmembrane region" description="Helical" evidence="1">
    <location>
        <begin position="12"/>
        <end position="33"/>
    </location>
</feature>
<feature type="transmembrane region" description="Helical" evidence="1">
    <location>
        <begin position="132"/>
        <end position="159"/>
    </location>
</feature>
<keyword evidence="1" id="KW-0812">Transmembrane</keyword>
<evidence type="ECO:0000256" key="1">
    <source>
        <dbReference type="SAM" id="Phobius"/>
    </source>
</evidence>